<name>M5R790_9BACT</name>
<dbReference type="AlphaFoldDB" id="M5R790"/>
<comment type="caution">
    <text evidence="1">The sequence shown here is derived from an EMBL/GenBank/DDBJ whole genome shotgun (WGS) entry which is preliminary data.</text>
</comment>
<keyword evidence="2" id="KW-1185">Reference proteome</keyword>
<organism evidence="1 2">
    <name type="scientific">Rhodopirellula maiorica SM1</name>
    <dbReference type="NCBI Taxonomy" id="1265738"/>
    <lineage>
        <taxon>Bacteria</taxon>
        <taxon>Pseudomonadati</taxon>
        <taxon>Planctomycetota</taxon>
        <taxon>Planctomycetia</taxon>
        <taxon>Pirellulales</taxon>
        <taxon>Pirellulaceae</taxon>
        <taxon>Novipirellula</taxon>
    </lineage>
</organism>
<dbReference type="EMBL" id="ANOG01001130">
    <property type="protein sequence ID" value="EMI15265.1"/>
    <property type="molecule type" value="Genomic_DNA"/>
</dbReference>
<dbReference type="Proteomes" id="UP000011991">
    <property type="component" value="Unassembled WGS sequence"/>
</dbReference>
<gene>
    <name evidence="1" type="ORF">RMSM_07821</name>
</gene>
<proteinExistence type="predicted"/>
<evidence type="ECO:0000313" key="2">
    <source>
        <dbReference type="Proteomes" id="UP000011991"/>
    </source>
</evidence>
<evidence type="ECO:0000313" key="1">
    <source>
        <dbReference type="EMBL" id="EMI15265.1"/>
    </source>
</evidence>
<reference evidence="1 2" key="1">
    <citation type="journal article" date="2013" name="Mar. Genomics">
        <title>Expression of sulfatases in Rhodopirellula baltica and the diversity of sulfatases in the genus Rhodopirellula.</title>
        <authorList>
            <person name="Wegner C.E."/>
            <person name="Richter-Heitmann T."/>
            <person name="Klindworth A."/>
            <person name="Klockow C."/>
            <person name="Richter M."/>
            <person name="Achstetter T."/>
            <person name="Glockner F.O."/>
            <person name="Harder J."/>
        </authorList>
    </citation>
    <scope>NUCLEOTIDE SEQUENCE [LARGE SCALE GENOMIC DNA]</scope>
    <source>
        <strain evidence="1 2">SM1</strain>
    </source>
</reference>
<dbReference type="PATRIC" id="fig|1265738.3.peg.7805"/>
<sequence length="42" mass="4931">MICTSLKLSREFRDKILHCVADSQQRNLGHVSHASCYFCFER</sequence>
<protein>
    <submittedName>
        <fullName evidence="1">Uncharacterized protein</fullName>
    </submittedName>
</protein>
<accession>M5R790</accession>